<gene>
    <name evidence="13" type="ORF">PSYICH_LOCUS5839</name>
</gene>
<dbReference type="GO" id="GO:0005759">
    <property type="term" value="C:mitochondrial matrix"/>
    <property type="evidence" value="ECO:0007669"/>
    <property type="project" value="UniProtKB-SubCell"/>
</dbReference>
<dbReference type="GO" id="GO:0003857">
    <property type="term" value="F:(3S)-3-hydroxyacyl-CoA dehydrogenase (NAD+) activity"/>
    <property type="evidence" value="ECO:0007669"/>
    <property type="project" value="UniProtKB-EC"/>
</dbReference>
<dbReference type="InterPro" id="IPR036291">
    <property type="entry name" value="NAD(P)-bd_dom_sf"/>
</dbReference>
<evidence type="ECO:0000259" key="12">
    <source>
        <dbReference type="Pfam" id="PF02737"/>
    </source>
</evidence>
<dbReference type="Pfam" id="PF00725">
    <property type="entry name" value="3HCDH"/>
    <property type="match status" value="1"/>
</dbReference>
<evidence type="ECO:0000256" key="10">
    <source>
        <dbReference type="PIRSR" id="PIRSR000105-1"/>
    </source>
</evidence>
<feature type="domain" description="3-hydroxyacyl-CoA dehydrogenase C-terminal" evidence="11">
    <location>
        <begin position="208"/>
        <end position="305"/>
    </location>
</feature>
<evidence type="ECO:0000256" key="6">
    <source>
        <dbReference type="ARBA" id="ARBA00023027"/>
    </source>
</evidence>
<dbReference type="EMBL" id="OV651830">
    <property type="protein sequence ID" value="CAH1105177.1"/>
    <property type="molecule type" value="Genomic_DNA"/>
</dbReference>
<comment type="catalytic activity">
    <reaction evidence="9">
        <text>a (3S)-3-hydroxyacyl-CoA + NAD(+) = a 3-oxoacyl-CoA + NADH + H(+)</text>
        <dbReference type="Rhea" id="RHEA:22432"/>
        <dbReference type="ChEBI" id="CHEBI:15378"/>
        <dbReference type="ChEBI" id="CHEBI:57318"/>
        <dbReference type="ChEBI" id="CHEBI:57540"/>
        <dbReference type="ChEBI" id="CHEBI:57945"/>
        <dbReference type="ChEBI" id="CHEBI:90726"/>
        <dbReference type="EC" id="1.1.1.35"/>
    </reaction>
</comment>
<dbReference type="SUPFAM" id="SSF51735">
    <property type="entry name" value="NAD(P)-binding Rossmann-fold domains"/>
    <property type="match status" value="1"/>
</dbReference>
<evidence type="ECO:0000256" key="5">
    <source>
        <dbReference type="ARBA" id="ARBA00023002"/>
    </source>
</evidence>
<evidence type="ECO:0000256" key="7">
    <source>
        <dbReference type="ARBA" id="ARBA00023098"/>
    </source>
</evidence>
<comment type="similarity">
    <text evidence="3">Belongs to the 3-hydroxyacyl-CoA dehydrogenase family.</text>
</comment>
<reference evidence="13" key="1">
    <citation type="submission" date="2022-01" db="EMBL/GenBank/DDBJ databases">
        <authorList>
            <person name="King R."/>
        </authorList>
    </citation>
    <scope>NUCLEOTIDE SEQUENCE</scope>
</reference>
<evidence type="ECO:0000259" key="11">
    <source>
        <dbReference type="Pfam" id="PF00725"/>
    </source>
</evidence>
<dbReference type="Proteomes" id="UP001153636">
    <property type="component" value="Chromosome 18"/>
</dbReference>
<evidence type="ECO:0008006" key="15">
    <source>
        <dbReference type="Google" id="ProtNLM"/>
    </source>
</evidence>
<dbReference type="InterPro" id="IPR006108">
    <property type="entry name" value="3HC_DH_C"/>
</dbReference>
<organism evidence="13 14">
    <name type="scientific">Psylliodes chrysocephalus</name>
    <dbReference type="NCBI Taxonomy" id="3402493"/>
    <lineage>
        <taxon>Eukaryota</taxon>
        <taxon>Metazoa</taxon>
        <taxon>Ecdysozoa</taxon>
        <taxon>Arthropoda</taxon>
        <taxon>Hexapoda</taxon>
        <taxon>Insecta</taxon>
        <taxon>Pterygota</taxon>
        <taxon>Neoptera</taxon>
        <taxon>Endopterygota</taxon>
        <taxon>Coleoptera</taxon>
        <taxon>Polyphaga</taxon>
        <taxon>Cucujiformia</taxon>
        <taxon>Chrysomeloidea</taxon>
        <taxon>Chrysomelidae</taxon>
        <taxon>Galerucinae</taxon>
        <taxon>Alticini</taxon>
        <taxon>Psylliodes</taxon>
    </lineage>
</organism>
<comment type="subcellular location">
    <subcellularLocation>
        <location evidence="1">Mitochondrion matrix</location>
    </subcellularLocation>
</comment>
<proteinExistence type="inferred from homology"/>
<evidence type="ECO:0000256" key="8">
    <source>
        <dbReference type="ARBA" id="ARBA00023128"/>
    </source>
</evidence>
<dbReference type="InterPro" id="IPR052242">
    <property type="entry name" value="Mito_3-hydroxyacyl-CoA_DH"/>
</dbReference>
<keyword evidence="14" id="KW-1185">Reference proteome</keyword>
<keyword evidence="6" id="KW-0520">NAD</keyword>
<dbReference type="GO" id="GO:0070403">
    <property type="term" value="F:NAD+ binding"/>
    <property type="evidence" value="ECO:0007669"/>
    <property type="project" value="InterPro"/>
</dbReference>
<protein>
    <recommendedName>
        <fullName evidence="15">3-hydroxybutyryl-CoA dehydrogenase</fullName>
    </recommendedName>
</protein>
<keyword evidence="8" id="KW-0496">Mitochondrion</keyword>
<comment type="pathway">
    <text evidence="2">Lipid metabolism; fatty acid beta-oxidation.</text>
</comment>
<dbReference type="PANTHER" id="PTHR43561:SF3">
    <property type="entry name" value="HYDROXYACYL-COENZYME A DEHYDROGENASE, MITOCHONDRIAL"/>
    <property type="match status" value="1"/>
</dbReference>
<name>A0A9P0CKR0_9CUCU</name>
<sequence length="345" mass="39252">MSHNHICLSTSTKSIQKFIKTVTVIGGGKIGSGIAQLAAQNAQNVLLVEINEESIRKSFDRIVDSLSHTARSIYKYNDVNVKKYIENTISYLKGTTNTKTAIEKADLVIEAIPENFEKKVKLFRSLNVSASSQTIFATTTDSLSVTAIAEKSLRKERLLGLHFFHPVVSTKLVEVVKNPFTSQEIMESVIDWCKSIGKTTIICNDSPGFIVNRLIITYVTEAIRLMEKTGVSRKDIDTAMRSIMGQDLGPIQLADHLGHDTILNLVEAWRYKEPENMIFQPCLSQKRLVEKGKLGMKSGEGFYKYNDLNYWIRTFAHLYKNKKDWSKHYQIWRRTINKNKIKKVN</sequence>
<dbReference type="InterPro" id="IPR022694">
    <property type="entry name" value="3-OHacyl-CoA_DH"/>
</dbReference>
<dbReference type="Gene3D" id="1.10.1040.10">
    <property type="entry name" value="N-(1-d-carboxylethyl)-l-norvaline Dehydrogenase, domain 2"/>
    <property type="match status" value="1"/>
</dbReference>
<dbReference type="GO" id="GO:0006635">
    <property type="term" value="P:fatty acid beta-oxidation"/>
    <property type="evidence" value="ECO:0007669"/>
    <property type="project" value="TreeGrafter"/>
</dbReference>
<keyword evidence="5" id="KW-0560">Oxidoreductase</keyword>
<evidence type="ECO:0000256" key="4">
    <source>
        <dbReference type="ARBA" id="ARBA00022832"/>
    </source>
</evidence>
<feature type="domain" description="3-hydroxyacyl-CoA dehydrogenase NAD binding" evidence="12">
    <location>
        <begin position="21"/>
        <end position="205"/>
    </location>
</feature>
<evidence type="ECO:0000313" key="13">
    <source>
        <dbReference type="EMBL" id="CAH1105177.1"/>
    </source>
</evidence>
<dbReference type="InterPro" id="IPR006176">
    <property type="entry name" value="3-OHacyl-CoA_DH_NAD-bd"/>
</dbReference>
<keyword evidence="4" id="KW-0276">Fatty acid metabolism</keyword>
<dbReference type="PIRSF" id="PIRSF000105">
    <property type="entry name" value="HCDH"/>
    <property type="match status" value="1"/>
</dbReference>
<dbReference type="InterPro" id="IPR008927">
    <property type="entry name" value="6-PGluconate_DH-like_C_sf"/>
</dbReference>
<dbReference type="Gene3D" id="3.40.50.720">
    <property type="entry name" value="NAD(P)-binding Rossmann-like Domain"/>
    <property type="match status" value="1"/>
</dbReference>
<dbReference type="AlphaFoldDB" id="A0A9P0CKR0"/>
<dbReference type="OrthoDB" id="78437at2759"/>
<dbReference type="SUPFAM" id="SSF48179">
    <property type="entry name" value="6-phosphogluconate dehydrogenase C-terminal domain-like"/>
    <property type="match status" value="1"/>
</dbReference>
<evidence type="ECO:0000256" key="9">
    <source>
        <dbReference type="ARBA" id="ARBA00049556"/>
    </source>
</evidence>
<evidence type="ECO:0000256" key="2">
    <source>
        <dbReference type="ARBA" id="ARBA00005005"/>
    </source>
</evidence>
<keyword evidence="7" id="KW-0443">Lipid metabolism</keyword>
<dbReference type="Pfam" id="PF02737">
    <property type="entry name" value="3HCDH_N"/>
    <property type="match status" value="1"/>
</dbReference>
<evidence type="ECO:0000256" key="1">
    <source>
        <dbReference type="ARBA" id="ARBA00004305"/>
    </source>
</evidence>
<feature type="site" description="Important for catalytic activity" evidence="10">
    <location>
        <position position="162"/>
    </location>
</feature>
<dbReference type="PANTHER" id="PTHR43561">
    <property type="match status" value="1"/>
</dbReference>
<evidence type="ECO:0000313" key="14">
    <source>
        <dbReference type="Proteomes" id="UP001153636"/>
    </source>
</evidence>
<evidence type="ECO:0000256" key="3">
    <source>
        <dbReference type="ARBA" id="ARBA00009463"/>
    </source>
</evidence>
<accession>A0A9P0CKR0</accession>
<dbReference type="InterPro" id="IPR013328">
    <property type="entry name" value="6PGD_dom2"/>
</dbReference>